<feature type="domain" description="LysM" evidence="4">
    <location>
        <begin position="407"/>
        <end position="450"/>
    </location>
</feature>
<dbReference type="InterPro" id="IPR018392">
    <property type="entry name" value="LysM"/>
</dbReference>
<protein>
    <submittedName>
        <fullName evidence="5">Transglycosylase SLT domain-containing protein</fullName>
    </submittedName>
</protein>
<dbReference type="CDD" id="cd16894">
    <property type="entry name" value="MltD-like"/>
    <property type="match status" value="1"/>
</dbReference>
<evidence type="ECO:0000313" key="5">
    <source>
        <dbReference type="EMBL" id="NPE25881.1"/>
    </source>
</evidence>
<evidence type="ECO:0000256" key="1">
    <source>
        <dbReference type="ARBA" id="ARBA00007734"/>
    </source>
</evidence>
<evidence type="ECO:0000259" key="4">
    <source>
        <dbReference type="PROSITE" id="PS51782"/>
    </source>
</evidence>
<evidence type="ECO:0000313" key="6">
    <source>
        <dbReference type="Proteomes" id="UP000820977"/>
    </source>
</evidence>
<feature type="compositionally biased region" description="Basic residues" evidence="2">
    <location>
        <begin position="391"/>
        <end position="407"/>
    </location>
</feature>
<accession>A0ABX2B3S2</accession>
<organism evidence="5 6">
    <name type="scientific">Xylanibacter caecicola</name>
    <dbReference type="NCBI Taxonomy" id="2736294"/>
    <lineage>
        <taxon>Bacteria</taxon>
        <taxon>Pseudomonadati</taxon>
        <taxon>Bacteroidota</taxon>
        <taxon>Bacteroidia</taxon>
        <taxon>Bacteroidales</taxon>
        <taxon>Prevotellaceae</taxon>
        <taxon>Xylanibacter</taxon>
    </lineage>
</organism>
<reference evidence="5 6" key="1">
    <citation type="submission" date="2020-05" db="EMBL/GenBank/DDBJ databases">
        <title>Distinct polysaccharide utilization as determinants for interspecies competition between intestinal Prevotella spp.</title>
        <authorList>
            <person name="Galvez E.J.C."/>
            <person name="Iljazovic A."/>
            <person name="Strowig T."/>
        </authorList>
    </citation>
    <scope>NUCLEOTIDE SEQUENCE [LARGE SCALE GENOMIC DNA]</scope>
    <source>
        <strain evidence="5 6">PCHR</strain>
    </source>
</reference>
<dbReference type="PANTHER" id="PTHR37423:SF2">
    <property type="entry name" value="MEMBRANE-BOUND LYTIC MUREIN TRANSGLYCOSYLASE C"/>
    <property type="match status" value="1"/>
</dbReference>
<proteinExistence type="inferred from homology"/>
<dbReference type="SUPFAM" id="SSF54106">
    <property type="entry name" value="LysM domain"/>
    <property type="match status" value="1"/>
</dbReference>
<dbReference type="InterPro" id="IPR023346">
    <property type="entry name" value="Lysozyme-like_dom_sf"/>
</dbReference>
<keyword evidence="6" id="KW-1185">Reference proteome</keyword>
<dbReference type="PANTHER" id="PTHR37423">
    <property type="entry name" value="SOLUBLE LYTIC MUREIN TRANSGLYCOSYLASE-RELATED"/>
    <property type="match status" value="1"/>
</dbReference>
<dbReference type="InterPro" id="IPR036779">
    <property type="entry name" value="LysM_dom_sf"/>
</dbReference>
<dbReference type="Proteomes" id="UP000820977">
    <property type="component" value="Unassembled WGS sequence"/>
</dbReference>
<dbReference type="PROSITE" id="PS51782">
    <property type="entry name" value="LYSM"/>
    <property type="match status" value="1"/>
</dbReference>
<dbReference type="Pfam" id="PF01476">
    <property type="entry name" value="LysM"/>
    <property type="match status" value="1"/>
</dbReference>
<dbReference type="PROSITE" id="PS00922">
    <property type="entry name" value="TRANSGLYCOSYLASE"/>
    <property type="match status" value="1"/>
</dbReference>
<dbReference type="SMART" id="SM00257">
    <property type="entry name" value="LysM"/>
    <property type="match status" value="1"/>
</dbReference>
<dbReference type="Gene3D" id="3.10.350.10">
    <property type="entry name" value="LysM domain"/>
    <property type="match status" value="1"/>
</dbReference>
<comment type="caution">
    <text evidence="5">The sequence shown here is derived from an EMBL/GenBank/DDBJ whole genome shotgun (WGS) entry which is preliminary data.</text>
</comment>
<dbReference type="EMBL" id="JABKKJ010000020">
    <property type="protein sequence ID" value="NPE25881.1"/>
    <property type="molecule type" value="Genomic_DNA"/>
</dbReference>
<name>A0ABX2B3S2_9BACT</name>
<dbReference type="Gene3D" id="1.10.530.10">
    <property type="match status" value="1"/>
</dbReference>
<feature type="region of interest" description="Disordered" evidence="2">
    <location>
        <begin position="372"/>
        <end position="412"/>
    </location>
</feature>
<dbReference type="InterPro" id="IPR008258">
    <property type="entry name" value="Transglycosylase_SLT_dom_1"/>
</dbReference>
<gene>
    <name evidence="5" type="ORF">HPS54_10190</name>
</gene>
<evidence type="ECO:0000256" key="3">
    <source>
        <dbReference type="SAM" id="SignalP"/>
    </source>
</evidence>
<dbReference type="SUPFAM" id="SSF53955">
    <property type="entry name" value="Lysozyme-like"/>
    <property type="match status" value="1"/>
</dbReference>
<dbReference type="RefSeq" id="WP_172345346.1">
    <property type="nucleotide sequence ID" value="NZ_CASYYZ010000019.1"/>
</dbReference>
<feature type="chain" id="PRO_5047347510" evidence="3">
    <location>
        <begin position="27"/>
        <end position="451"/>
    </location>
</feature>
<dbReference type="Pfam" id="PF01464">
    <property type="entry name" value="SLT"/>
    <property type="match status" value="1"/>
</dbReference>
<feature type="signal peptide" evidence="3">
    <location>
        <begin position="1"/>
        <end position="26"/>
    </location>
</feature>
<evidence type="ECO:0000256" key="2">
    <source>
        <dbReference type="SAM" id="MobiDB-lite"/>
    </source>
</evidence>
<dbReference type="CDD" id="cd00118">
    <property type="entry name" value="LysM"/>
    <property type="match status" value="1"/>
</dbReference>
<comment type="similarity">
    <text evidence="1">Belongs to the transglycosylase Slt family.</text>
</comment>
<dbReference type="InterPro" id="IPR000189">
    <property type="entry name" value="Transglyc_AS"/>
</dbReference>
<keyword evidence="3" id="KW-0732">Signal</keyword>
<sequence length="451" mass="51429">MKININNKLFITIFTLLFGTGSALHAQSDDKEITVTDEDGKTEQIDIPEAMNLGVDSLLQLYYSQNYLQPDVDCNYRDVNPEYPKEVYIERLGRMPNVMEMPYNDIVQKFIDRYTGRLRRSVSYMLGASNFYMPIFEEALEAYGLPLELKYLPVIESALNPKATSHVGAAGLWQFMVATGKQYGLEINSLVDERRDPIKSSYAAARFLKDLYKIYGDWSLVIAAYNCGPENVRKAIQRSGGKADYWSIYSYLPRETRGYVPAFIAANYAMNYYCEHNICPMRTKLPAKTDTVVVNRDVHLQQISDVCGIELEELRTLNPQYRRDIVNGGTKPSVLRLPATVVNTFIQNEDSIYNHQADRFLTRRSIVEVQDNSNQYSGYNRRGTSYSGSKKTYKKSRRSKGKSRRAKSVTIKPGQSLSEIARKNHTTVKKLQQLNGIKGSNIRAGKKLRVK</sequence>